<dbReference type="RefSeq" id="WP_202245814.1">
    <property type="nucleotide sequence ID" value="NZ_JAESIY010000010.1"/>
</dbReference>
<comment type="caution">
    <text evidence="4">The sequence shown here is derived from an EMBL/GenBank/DDBJ whole genome shotgun (WGS) entry which is preliminary data.</text>
</comment>
<organism evidence="4 5">
    <name type="scientific">Fulvivirga sediminis</name>
    <dbReference type="NCBI Taxonomy" id="2803949"/>
    <lineage>
        <taxon>Bacteria</taxon>
        <taxon>Pseudomonadati</taxon>
        <taxon>Bacteroidota</taxon>
        <taxon>Cytophagia</taxon>
        <taxon>Cytophagales</taxon>
        <taxon>Fulvivirgaceae</taxon>
        <taxon>Fulvivirga</taxon>
    </lineage>
</organism>
<dbReference type="EMBL" id="JAESIY010000010">
    <property type="protein sequence ID" value="MBL3658022.1"/>
    <property type="molecule type" value="Genomic_DNA"/>
</dbReference>
<reference evidence="4" key="1">
    <citation type="submission" date="2021-01" db="EMBL/GenBank/DDBJ databases">
        <title>Fulvivirga kasyanovii gen. nov., sp nov., a novel member of the phylum Bacteroidetes isolated from seawater in a mussel farm.</title>
        <authorList>
            <person name="Zhao L.-H."/>
            <person name="Wang Z.-J."/>
        </authorList>
    </citation>
    <scope>NUCLEOTIDE SEQUENCE</scope>
    <source>
        <strain evidence="4">2943</strain>
    </source>
</reference>
<dbReference type="Proteomes" id="UP000659388">
    <property type="component" value="Unassembled WGS sequence"/>
</dbReference>
<evidence type="ECO:0000256" key="1">
    <source>
        <dbReference type="SAM" id="MobiDB-lite"/>
    </source>
</evidence>
<feature type="chain" id="PRO_5037083755" evidence="2">
    <location>
        <begin position="24"/>
        <end position="230"/>
    </location>
</feature>
<keyword evidence="2" id="KW-0732">Signal</keyword>
<feature type="domain" description="Putative auto-transporter adhesin head GIN" evidence="3">
    <location>
        <begin position="34"/>
        <end position="213"/>
    </location>
</feature>
<dbReference type="Gene3D" id="2.160.20.120">
    <property type="match status" value="1"/>
</dbReference>
<dbReference type="InterPro" id="IPR021255">
    <property type="entry name" value="DUF2807"/>
</dbReference>
<feature type="compositionally biased region" description="Polar residues" evidence="1">
    <location>
        <begin position="213"/>
        <end position="224"/>
    </location>
</feature>
<protein>
    <submittedName>
        <fullName evidence="4">DUF2807 domain-containing protein</fullName>
    </submittedName>
</protein>
<evidence type="ECO:0000256" key="2">
    <source>
        <dbReference type="SAM" id="SignalP"/>
    </source>
</evidence>
<feature type="signal peptide" evidence="2">
    <location>
        <begin position="1"/>
        <end position="23"/>
    </location>
</feature>
<keyword evidence="5" id="KW-1185">Reference proteome</keyword>
<gene>
    <name evidence="4" type="ORF">JL102_17860</name>
</gene>
<evidence type="ECO:0000313" key="4">
    <source>
        <dbReference type="EMBL" id="MBL3658022.1"/>
    </source>
</evidence>
<sequence length="230" mass="24384">MMNSIKMIVSLLISFSLIFSVQGQDVEERNLESFHEIRTGQAIDVYLKKGSTESVKIEAKGIDLNDVVTFVSGGRLKIELNDGHFRNHSVKVYVTYVNLDGISASSASSVYGEDQIEGESMDIGVSSAADVEVSVAVNQLEVSVSSSGDLDLKGSANYAEIKASSAGGIDAYDLKAKHVRARVSSAGSAKIHALQEIDADASSGGSIRYRGNPQKSQTNTSSGGSVRKSD</sequence>
<accession>A0A937F7T1</accession>
<feature type="region of interest" description="Disordered" evidence="1">
    <location>
        <begin position="202"/>
        <end position="230"/>
    </location>
</feature>
<evidence type="ECO:0000259" key="3">
    <source>
        <dbReference type="Pfam" id="PF10988"/>
    </source>
</evidence>
<name>A0A937F7T1_9BACT</name>
<evidence type="ECO:0000313" key="5">
    <source>
        <dbReference type="Proteomes" id="UP000659388"/>
    </source>
</evidence>
<proteinExistence type="predicted"/>
<dbReference type="Pfam" id="PF10988">
    <property type="entry name" value="DUF2807"/>
    <property type="match status" value="1"/>
</dbReference>
<dbReference type="AlphaFoldDB" id="A0A937F7T1"/>